<evidence type="ECO:0000256" key="4">
    <source>
        <dbReference type="ARBA" id="ARBA00022827"/>
    </source>
</evidence>
<feature type="domain" description="FAD-binding PCMH-type" evidence="6">
    <location>
        <begin position="1"/>
        <end position="194"/>
    </location>
</feature>
<proteinExistence type="inferred from homology"/>
<dbReference type="PANTHER" id="PTHR42973:SF39">
    <property type="entry name" value="FAD-BINDING PCMH-TYPE DOMAIN-CONTAINING PROTEIN"/>
    <property type="match status" value="1"/>
</dbReference>
<dbReference type="EMBL" id="CP002878">
    <property type="protein sequence ID" value="AEI79302.1"/>
    <property type="molecule type" value="Genomic_DNA"/>
</dbReference>
<sequence length="194" mass="20489">MIVYCADAADVSRAVTFARSGGYLVAVCSGGHNVAGLSVCDDGIVIDLARLKRIEFDPVHRIARAGAGLSLGEFDRATQSHGLATTMGVNSDTGIAGLTLGGGFGRLGRKHGLACDNLIAAEIVLADGRMLRASATENADLLCLRERAWRHATAGFEAGWRGDRPGPEDGDTLRKPRCALRLLPHLDLGRSGRR</sequence>
<protein>
    <submittedName>
        <fullName evidence="7">FAD/FMN-containing dehydrogenase</fullName>
    </submittedName>
</protein>
<dbReference type="InterPro" id="IPR006094">
    <property type="entry name" value="Oxid_FAD_bind_N"/>
</dbReference>
<keyword evidence="3" id="KW-0285">Flavoprotein</keyword>
<dbReference type="Gene3D" id="3.30.465.10">
    <property type="match status" value="1"/>
</dbReference>
<evidence type="ECO:0000313" key="7">
    <source>
        <dbReference type="EMBL" id="AEI79302.1"/>
    </source>
</evidence>
<dbReference type="Proteomes" id="UP000006798">
    <property type="component" value="Chromosome 2"/>
</dbReference>
<dbReference type="GO" id="GO:0071949">
    <property type="term" value="F:FAD binding"/>
    <property type="evidence" value="ECO:0007669"/>
    <property type="project" value="InterPro"/>
</dbReference>
<dbReference type="InterPro" id="IPR016169">
    <property type="entry name" value="FAD-bd_PCMH_sub2"/>
</dbReference>
<dbReference type="GO" id="GO:0016491">
    <property type="term" value="F:oxidoreductase activity"/>
    <property type="evidence" value="ECO:0007669"/>
    <property type="project" value="UniProtKB-KW"/>
</dbReference>
<dbReference type="InterPro" id="IPR016166">
    <property type="entry name" value="FAD-bd_PCMH"/>
</dbReference>
<keyword evidence="4" id="KW-0274">FAD</keyword>
<dbReference type="InterPro" id="IPR036318">
    <property type="entry name" value="FAD-bd_PCMH-like_sf"/>
</dbReference>
<evidence type="ECO:0000259" key="6">
    <source>
        <dbReference type="PROSITE" id="PS51387"/>
    </source>
</evidence>
<evidence type="ECO:0000256" key="1">
    <source>
        <dbReference type="ARBA" id="ARBA00001974"/>
    </source>
</evidence>
<organism evidence="7 8">
    <name type="scientific">Cupriavidus necator (strain ATCC 43291 / DSM 13513 / CCUG 52238 / LMG 8453 / N-1)</name>
    <name type="common">Ralstonia eutropha</name>
    <dbReference type="NCBI Taxonomy" id="1042878"/>
    <lineage>
        <taxon>Bacteria</taxon>
        <taxon>Pseudomonadati</taxon>
        <taxon>Pseudomonadota</taxon>
        <taxon>Betaproteobacteria</taxon>
        <taxon>Burkholderiales</taxon>
        <taxon>Burkholderiaceae</taxon>
        <taxon>Cupriavidus</taxon>
    </lineage>
</organism>
<dbReference type="PROSITE" id="PS51387">
    <property type="entry name" value="FAD_PCMH"/>
    <property type="match status" value="1"/>
</dbReference>
<evidence type="ECO:0000256" key="5">
    <source>
        <dbReference type="ARBA" id="ARBA00023002"/>
    </source>
</evidence>
<reference evidence="7 8" key="1">
    <citation type="journal article" date="2011" name="J. Bacteriol.">
        <title>Complete genome sequence of the type strain Cupriavidus necator N-1.</title>
        <authorList>
            <person name="Poehlein A."/>
            <person name="Kusian B."/>
            <person name="Friedrich B."/>
            <person name="Daniel R."/>
            <person name="Bowien B."/>
        </authorList>
    </citation>
    <scope>NUCLEOTIDE SEQUENCE [LARGE SCALE GENOMIC DNA]</scope>
    <source>
        <strain evidence="8">ATCC 43291 / DSM 13513 / CCUG 52238 / LMG 8453 / N-1</strain>
    </source>
</reference>
<evidence type="ECO:0000256" key="3">
    <source>
        <dbReference type="ARBA" id="ARBA00022630"/>
    </source>
</evidence>
<keyword evidence="5" id="KW-0560">Oxidoreductase</keyword>
<dbReference type="SUPFAM" id="SSF56176">
    <property type="entry name" value="FAD-binding/transporter-associated domain-like"/>
    <property type="match status" value="1"/>
</dbReference>
<dbReference type="PANTHER" id="PTHR42973">
    <property type="entry name" value="BINDING OXIDOREDUCTASE, PUTATIVE (AFU_ORTHOLOGUE AFUA_1G17690)-RELATED"/>
    <property type="match status" value="1"/>
</dbReference>
<gene>
    <name evidence="7" type="ordered locus">CNE_2c03160</name>
</gene>
<evidence type="ECO:0000313" key="8">
    <source>
        <dbReference type="Proteomes" id="UP000006798"/>
    </source>
</evidence>
<name>F8GPM0_CUPNN</name>
<comment type="cofactor">
    <cofactor evidence="1">
        <name>FAD</name>
        <dbReference type="ChEBI" id="CHEBI:57692"/>
    </cofactor>
</comment>
<dbReference type="RefSeq" id="WP_013952023.1">
    <property type="nucleotide sequence ID" value="NC_015723.1"/>
</dbReference>
<dbReference type="GeneID" id="34307053"/>
<comment type="similarity">
    <text evidence="2">Belongs to the oxygen-dependent FAD-linked oxidoreductase family.</text>
</comment>
<evidence type="ECO:0000256" key="2">
    <source>
        <dbReference type="ARBA" id="ARBA00005466"/>
    </source>
</evidence>
<dbReference type="KEGG" id="cnc:CNE_2c03160"/>
<dbReference type="Pfam" id="PF01565">
    <property type="entry name" value="FAD_binding_4"/>
    <property type="match status" value="1"/>
</dbReference>
<accession>F8GPM0</accession>
<dbReference type="InterPro" id="IPR050416">
    <property type="entry name" value="FAD-linked_Oxidoreductase"/>
</dbReference>
<dbReference type="AlphaFoldDB" id="F8GPM0"/>
<dbReference type="HOGENOM" id="CLU_1400455_0_0_4"/>